<proteinExistence type="predicted"/>
<name>A0A0F9S2E8_9ZZZZ</name>
<reference evidence="1" key="1">
    <citation type="journal article" date="2015" name="Nature">
        <title>Complex archaea that bridge the gap between prokaryotes and eukaryotes.</title>
        <authorList>
            <person name="Spang A."/>
            <person name="Saw J.H."/>
            <person name="Jorgensen S.L."/>
            <person name="Zaremba-Niedzwiedzka K."/>
            <person name="Martijn J."/>
            <person name="Lind A.E."/>
            <person name="van Eijk R."/>
            <person name="Schleper C."/>
            <person name="Guy L."/>
            <person name="Ettema T.J."/>
        </authorList>
    </citation>
    <scope>NUCLEOTIDE SEQUENCE</scope>
</reference>
<accession>A0A0F9S2E8</accession>
<sequence>MALTAMTNGRRPLGWGEGGAANAFQVLTARIDWRDVTSHAGGVSSNGVYQIFDIPAGAFITRCYFVVEDSWTSDGSATMRITESTGTSLTMMHATDGAKANLTAGSVISSPTGDGSDVLANAATHADNFDTSARTINLTTGTAAWTAGVGVLIVEYGIVLQ</sequence>
<protein>
    <submittedName>
        <fullName evidence="1">Uncharacterized protein</fullName>
    </submittedName>
</protein>
<comment type="caution">
    <text evidence="1">The sequence shown here is derived from an EMBL/GenBank/DDBJ whole genome shotgun (WGS) entry which is preliminary data.</text>
</comment>
<gene>
    <name evidence="1" type="ORF">LCGC14_0904000</name>
</gene>
<organism evidence="1">
    <name type="scientific">marine sediment metagenome</name>
    <dbReference type="NCBI Taxonomy" id="412755"/>
    <lineage>
        <taxon>unclassified sequences</taxon>
        <taxon>metagenomes</taxon>
        <taxon>ecological metagenomes</taxon>
    </lineage>
</organism>
<dbReference type="EMBL" id="LAZR01002961">
    <property type="protein sequence ID" value="KKN23533.1"/>
    <property type="molecule type" value="Genomic_DNA"/>
</dbReference>
<dbReference type="AlphaFoldDB" id="A0A0F9S2E8"/>
<evidence type="ECO:0000313" key="1">
    <source>
        <dbReference type="EMBL" id="KKN23533.1"/>
    </source>
</evidence>